<feature type="compositionally biased region" description="Basic and acidic residues" evidence="1">
    <location>
        <begin position="93"/>
        <end position="103"/>
    </location>
</feature>
<dbReference type="AlphaFoldDB" id="A0A8H6KL21"/>
<feature type="compositionally biased region" description="Basic residues" evidence="1">
    <location>
        <begin position="83"/>
        <end position="92"/>
    </location>
</feature>
<feature type="region of interest" description="Disordered" evidence="1">
    <location>
        <begin position="73"/>
        <end position="103"/>
    </location>
</feature>
<protein>
    <submittedName>
        <fullName evidence="2">Uncharacterized protein</fullName>
    </submittedName>
</protein>
<evidence type="ECO:0000313" key="3">
    <source>
        <dbReference type="Proteomes" id="UP000654918"/>
    </source>
</evidence>
<proteinExistence type="predicted"/>
<keyword evidence="3" id="KW-1185">Reference proteome</keyword>
<dbReference type="Proteomes" id="UP000654918">
    <property type="component" value="Unassembled WGS sequence"/>
</dbReference>
<evidence type="ECO:0000313" key="2">
    <source>
        <dbReference type="EMBL" id="KAF6832913.1"/>
    </source>
</evidence>
<reference evidence="2" key="1">
    <citation type="journal article" date="2020" name="Phytopathology">
        <title>Genome Sequence Resources of Colletotrichum truncatum, C. plurivorum, C. musicola, and C. sojae: Four Species Pathogenic to Soybean (Glycine max).</title>
        <authorList>
            <person name="Rogerio F."/>
            <person name="Boufleur T.R."/>
            <person name="Ciampi-Guillardi M."/>
            <person name="Sukno S.A."/>
            <person name="Thon M.R."/>
            <person name="Massola Junior N.S."/>
            <person name="Baroncelli R."/>
        </authorList>
    </citation>
    <scope>NUCLEOTIDE SEQUENCE</scope>
    <source>
        <strain evidence="2">LFN00145</strain>
    </source>
</reference>
<gene>
    <name evidence="2" type="ORF">CPLU01_05862</name>
</gene>
<comment type="caution">
    <text evidence="2">The sequence shown here is derived from an EMBL/GenBank/DDBJ whole genome shotgun (WGS) entry which is preliminary data.</text>
</comment>
<organism evidence="2 3">
    <name type="scientific">Colletotrichum plurivorum</name>
    <dbReference type="NCBI Taxonomy" id="2175906"/>
    <lineage>
        <taxon>Eukaryota</taxon>
        <taxon>Fungi</taxon>
        <taxon>Dikarya</taxon>
        <taxon>Ascomycota</taxon>
        <taxon>Pezizomycotina</taxon>
        <taxon>Sordariomycetes</taxon>
        <taxon>Hypocreomycetidae</taxon>
        <taxon>Glomerellales</taxon>
        <taxon>Glomerellaceae</taxon>
        <taxon>Colletotrichum</taxon>
        <taxon>Colletotrichum orchidearum species complex</taxon>
    </lineage>
</organism>
<sequence>MCRMLSGTGEFVCGHLDALWMEERCDVANQRGEACDRAITPRLWRRGVFHPNAICRECERDARHERDRVHVRDFEDEEEEERRRRRRRRRRQQREELRKAGWR</sequence>
<dbReference type="EMBL" id="WIGO01000064">
    <property type="protein sequence ID" value="KAF6832913.1"/>
    <property type="molecule type" value="Genomic_DNA"/>
</dbReference>
<name>A0A8H6KL21_9PEZI</name>
<accession>A0A8H6KL21</accession>
<evidence type="ECO:0000256" key="1">
    <source>
        <dbReference type="SAM" id="MobiDB-lite"/>
    </source>
</evidence>